<dbReference type="Pfam" id="PF25816">
    <property type="entry name" value="RamC_N"/>
    <property type="match status" value="1"/>
</dbReference>
<dbReference type="PROSITE" id="PS50011">
    <property type="entry name" value="PROTEIN_KINASE_DOM"/>
    <property type="match status" value="1"/>
</dbReference>
<dbReference type="InterPro" id="IPR000719">
    <property type="entry name" value="Prot_kinase_dom"/>
</dbReference>
<dbReference type="RefSeq" id="WP_106603567.1">
    <property type="nucleotide sequence ID" value="NZ_PYGK01000008.1"/>
</dbReference>
<dbReference type="GO" id="GO:0005524">
    <property type="term" value="F:ATP binding"/>
    <property type="evidence" value="ECO:0007669"/>
    <property type="project" value="InterPro"/>
</dbReference>
<dbReference type="Gene3D" id="1.10.510.10">
    <property type="entry name" value="Transferase(Phosphotransferase) domain 1"/>
    <property type="match status" value="1"/>
</dbReference>
<dbReference type="InterPro" id="IPR008266">
    <property type="entry name" value="Tyr_kinase_AS"/>
</dbReference>
<organism evidence="2 3">
    <name type="scientific">Chitinophaga ginsengisoli</name>
    <dbReference type="NCBI Taxonomy" id="363837"/>
    <lineage>
        <taxon>Bacteria</taxon>
        <taxon>Pseudomonadati</taxon>
        <taxon>Bacteroidota</taxon>
        <taxon>Chitinophagia</taxon>
        <taxon>Chitinophagales</taxon>
        <taxon>Chitinophagaceae</taxon>
        <taxon>Chitinophaga</taxon>
    </lineage>
</organism>
<dbReference type="PRINTS" id="PR01950">
    <property type="entry name" value="LANCSUPER"/>
</dbReference>
<dbReference type="SUPFAM" id="SSF56112">
    <property type="entry name" value="Protein kinase-like (PK-like)"/>
    <property type="match status" value="1"/>
</dbReference>
<dbReference type="SMART" id="SM01260">
    <property type="entry name" value="LANC_like"/>
    <property type="match status" value="1"/>
</dbReference>
<evidence type="ECO:0000313" key="3">
    <source>
        <dbReference type="Proteomes" id="UP000240978"/>
    </source>
</evidence>
<dbReference type="AlphaFoldDB" id="A0A2P8G2A7"/>
<dbReference type="OrthoDB" id="9813021at2"/>
<dbReference type="PANTHER" id="PTHR44167:SF24">
    <property type="entry name" value="SERINE_THREONINE-PROTEIN KINASE CHK2"/>
    <property type="match status" value="1"/>
</dbReference>
<sequence>MNMNPGNVNMPVQSENNYSMNGDYSDVLMKNSFIYSEHKNYYLVGEVPKTYGWVIYLSIIRSDIHMVLSLVLPVLKSQEISFAIVKDRNIAKYILDGNLGYSNLAKILQIYPGCSKQALELAKILISLTSNFRGPVIPTAAHLGHLVYTAYEDPNEFTLDTAFNNPNKKSSGSFDSVLRKNHDNTKKSGKTDWPFREITEPVYNFLPKLLNKRYKPLFILKADAKGQVLKGIYMKGLFNVKSCILKEGKKDMWTDEQGRDMEDRLKWQYQLSMDLHSHIPLPKIIDHFRENNASYLVMEFVKGQPLEDVILERHDMSTWSDMPNETKIALLNLYLSITNVIQILHKKGYVHRDITPNNFLVQKKGQIYLIDMELAYCIRESTGLPPFKLGTVGYMSEEQSLQKEPTYAEDSYALGALLAFLCTGLPPVKFDIRTKYLSSNLFYLINDIQICEIISRCLTDDANERPNVLEITQSVSRLAKSLKNKSELNEREIESQVSSELNNYPSIEETIQCSVDGLVHPFLITDSNIWFTLLSSDPLIGNNQMETALLTGCKQGISGIIYLLSIAKMNGFDVSKCLVSYQNSWAHVQKVITDAPEGEHLGLFEGMAGIAVAIAYGVRAELLPADPIILNLLTRCFENNSNLISIDSGLAGQGIALIQCQGSLPNEFIDRKLFEYINIILGKQLTNGAWNIPSNIRSQGTDLGFASGIPGVLYFLLIAVNRFPNDNRIKDAVIKGMKWLTRNAKRKGNAYLWTTSINSKNLDLVSFEKGVPGIIFLYIKAFQVLNDPNYKSIAISSLDILPGRIIHVNFSVLDGLSGLGHLYLEASKVFKNTEWIARADWIVELFKRTCIHHRSGSGYWAMDAHPEAVSNLMYGACGIIHFLIRRLNIEKINYPLLPL</sequence>
<gene>
    <name evidence="2" type="ORF">CLV42_10810</name>
</gene>
<comment type="caution">
    <text evidence="2">The sequence shown here is derived from an EMBL/GenBank/DDBJ whole genome shotgun (WGS) entry which is preliminary data.</text>
</comment>
<dbReference type="InterPro" id="IPR011009">
    <property type="entry name" value="Kinase-like_dom_sf"/>
</dbReference>
<proteinExistence type="predicted"/>
<dbReference type="PROSITE" id="PS00109">
    <property type="entry name" value="PROTEIN_KINASE_TYR"/>
    <property type="match status" value="1"/>
</dbReference>
<keyword evidence="2" id="KW-0723">Serine/threonine-protein kinase</keyword>
<dbReference type="Pfam" id="PF05147">
    <property type="entry name" value="LANC_like"/>
    <property type="match status" value="1"/>
</dbReference>
<dbReference type="GO" id="GO:0005975">
    <property type="term" value="P:carbohydrate metabolic process"/>
    <property type="evidence" value="ECO:0007669"/>
    <property type="project" value="InterPro"/>
</dbReference>
<dbReference type="EMBL" id="PYGK01000008">
    <property type="protein sequence ID" value="PSL28091.1"/>
    <property type="molecule type" value="Genomic_DNA"/>
</dbReference>
<accession>A0A2P8G2A7</accession>
<keyword evidence="2" id="KW-0808">Transferase</keyword>
<dbReference type="Pfam" id="PF00069">
    <property type="entry name" value="Pkinase"/>
    <property type="match status" value="1"/>
</dbReference>
<protein>
    <submittedName>
        <fullName evidence="2">Serine/threonine protein kinase</fullName>
    </submittedName>
</protein>
<dbReference type="Gene3D" id="1.50.10.10">
    <property type="match status" value="1"/>
</dbReference>
<dbReference type="SMART" id="SM00220">
    <property type="entry name" value="S_TKc"/>
    <property type="match status" value="1"/>
</dbReference>
<keyword evidence="3" id="KW-1185">Reference proteome</keyword>
<dbReference type="PANTHER" id="PTHR44167">
    <property type="entry name" value="OVARIAN-SPECIFIC SERINE/THREONINE-PROTEIN KINASE LOK-RELATED"/>
    <property type="match status" value="1"/>
</dbReference>
<evidence type="ECO:0000259" key="1">
    <source>
        <dbReference type="PROSITE" id="PS50011"/>
    </source>
</evidence>
<evidence type="ECO:0000313" key="2">
    <source>
        <dbReference type="EMBL" id="PSL28091.1"/>
    </source>
</evidence>
<reference evidence="2 3" key="1">
    <citation type="submission" date="2018-03" db="EMBL/GenBank/DDBJ databases">
        <title>Genomic Encyclopedia of Archaeal and Bacterial Type Strains, Phase II (KMG-II): from individual species to whole genera.</title>
        <authorList>
            <person name="Goeker M."/>
        </authorList>
    </citation>
    <scope>NUCLEOTIDE SEQUENCE [LARGE SCALE GENOMIC DNA]</scope>
    <source>
        <strain evidence="2 3">DSM 18107</strain>
    </source>
</reference>
<keyword evidence="2" id="KW-0418">Kinase</keyword>
<dbReference type="InterPro" id="IPR057929">
    <property type="entry name" value="RamC_N"/>
</dbReference>
<dbReference type="Proteomes" id="UP000240978">
    <property type="component" value="Unassembled WGS sequence"/>
</dbReference>
<dbReference type="GO" id="GO:0031179">
    <property type="term" value="P:peptide modification"/>
    <property type="evidence" value="ECO:0007669"/>
    <property type="project" value="InterPro"/>
</dbReference>
<dbReference type="InterPro" id="IPR012341">
    <property type="entry name" value="6hp_glycosidase-like_sf"/>
</dbReference>
<dbReference type="GO" id="GO:0004674">
    <property type="term" value="F:protein serine/threonine kinase activity"/>
    <property type="evidence" value="ECO:0007669"/>
    <property type="project" value="UniProtKB-KW"/>
</dbReference>
<name>A0A2P8G2A7_9BACT</name>
<dbReference type="InterPro" id="IPR007822">
    <property type="entry name" value="LANC-like"/>
</dbReference>
<feature type="domain" description="Protein kinase" evidence="1">
    <location>
        <begin position="214"/>
        <end position="478"/>
    </location>
</feature>
<dbReference type="SUPFAM" id="SSF158745">
    <property type="entry name" value="LanC-like"/>
    <property type="match status" value="1"/>
</dbReference>